<dbReference type="EC" id="1.1.1.30" evidence="3"/>
<dbReference type="EMBL" id="ASQA01000034">
    <property type="protein sequence ID" value="ETT82328.1"/>
    <property type="molecule type" value="Genomic_DNA"/>
</dbReference>
<evidence type="ECO:0000256" key="2">
    <source>
        <dbReference type="ARBA" id="ARBA00023002"/>
    </source>
</evidence>
<sequence length="247" mass="26902">MRNIIITGAAGGLGQAMVKKFVDQGDFVFAADLHLDRVLELQNQYSNQVKAIVLDVTNEDSVREALQQVASRGNVDVLVNNAGLQYREKIENFPTEQWDLLINVMLTGSFLMTKHAIPYMKEQQYGRIVNISSVHGEMATPEKVAYVAAKHGVIGLTRVTALEGAEFGITANAVLPGPVKTPLLVKQIQDLEGKGMTEAEALAEIMYPKQAMKRFISTEEIADGVYFLSSNEASGITGENLNISGGM</sequence>
<comment type="similarity">
    <text evidence="1">Belongs to the short-chain dehydrogenases/reductases (SDR) family.</text>
</comment>
<dbReference type="Gene3D" id="3.40.50.720">
    <property type="entry name" value="NAD(P)-binding Rossmann-like Domain"/>
    <property type="match status" value="1"/>
</dbReference>
<keyword evidence="4" id="KW-1185">Reference proteome</keyword>
<comment type="caution">
    <text evidence="3">The sequence shown here is derived from an EMBL/GenBank/DDBJ whole genome shotgun (WGS) entry which is preliminary data.</text>
</comment>
<dbReference type="PANTHER" id="PTHR42879:SF2">
    <property type="entry name" value="3-OXOACYL-[ACYL-CARRIER-PROTEIN] REDUCTASE FABG"/>
    <property type="match status" value="1"/>
</dbReference>
<dbReference type="PROSITE" id="PS00061">
    <property type="entry name" value="ADH_SHORT"/>
    <property type="match status" value="1"/>
</dbReference>
<dbReference type="GO" id="GO:0003858">
    <property type="term" value="F:3-hydroxybutyrate dehydrogenase activity"/>
    <property type="evidence" value="ECO:0007669"/>
    <property type="project" value="UniProtKB-EC"/>
</dbReference>
<dbReference type="FunFam" id="3.40.50.720:FF:000084">
    <property type="entry name" value="Short-chain dehydrogenase reductase"/>
    <property type="match status" value="1"/>
</dbReference>
<dbReference type="PRINTS" id="PR00080">
    <property type="entry name" value="SDRFAMILY"/>
</dbReference>
<dbReference type="GO" id="GO:0008206">
    <property type="term" value="P:bile acid metabolic process"/>
    <property type="evidence" value="ECO:0007669"/>
    <property type="project" value="UniProtKB-ARBA"/>
</dbReference>
<dbReference type="eggNOG" id="COG1028">
    <property type="taxonomic scope" value="Bacteria"/>
</dbReference>
<dbReference type="InterPro" id="IPR002347">
    <property type="entry name" value="SDR_fam"/>
</dbReference>
<organism evidence="3 4">
    <name type="scientific">Viridibacillus arenosi FSL R5-213</name>
    <dbReference type="NCBI Taxonomy" id="1227360"/>
    <lineage>
        <taxon>Bacteria</taxon>
        <taxon>Bacillati</taxon>
        <taxon>Bacillota</taxon>
        <taxon>Bacilli</taxon>
        <taxon>Bacillales</taxon>
        <taxon>Caryophanaceae</taxon>
        <taxon>Viridibacillus</taxon>
    </lineage>
</organism>
<dbReference type="SUPFAM" id="SSF51735">
    <property type="entry name" value="NAD(P)-binding Rossmann-fold domains"/>
    <property type="match status" value="1"/>
</dbReference>
<gene>
    <name evidence="3" type="ORF">C176_15097</name>
</gene>
<proteinExistence type="inferred from homology"/>
<dbReference type="Proteomes" id="UP000019062">
    <property type="component" value="Unassembled WGS sequence"/>
</dbReference>
<dbReference type="PANTHER" id="PTHR42879">
    <property type="entry name" value="3-OXOACYL-(ACYL-CARRIER-PROTEIN) REDUCTASE"/>
    <property type="match status" value="1"/>
</dbReference>
<dbReference type="InterPro" id="IPR036291">
    <property type="entry name" value="NAD(P)-bd_dom_sf"/>
</dbReference>
<dbReference type="NCBIfam" id="NF009093">
    <property type="entry name" value="PRK12429.1"/>
    <property type="match status" value="1"/>
</dbReference>
<dbReference type="Pfam" id="PF13561">
    <property type="entry name" value="adh_short_C2"/>
    <property type="match status" value="1"/>
</dbReference>
<dbReference type="InterPro" id="IPR020904">
    <property type="entry name" value="Sc_DH/Rdtase_CS"/>
</dbReference>
<dbReference type="AlphaFoldDB" id="W4ENZ5"/>
<keyword evidence="2 3" id="KW-0560">Oxidoreductase</keyword>
<dbReference type="InterPro" id="IPR050259">
    <property type="entry name" value="SDR"/>
</dbReference>
<accession>W4ENZ5</accession>
<dbReference type="PRINTS" id="PR00081">
    <property type="entry name" value="GDHRDH"/>
</dbReference>
<dbReference type="RefSeq" id="WP_051448767.1">
    <property type="nucleotide sequence ID" value="NZ_ASQA01000034.1"/>
</dbReference>
<reference evidence="3 4" key="1">
    <citation type="journal article" date="2014" name="BMC Genomics">
        <title>Genomic comparison of sporeforming bacilli isolated from milk.</title>
        <authorList>
            <person name="Moreno Switt A.I."/>
            <person name="Andrus A.D."/>
            <person name="Ranieri M.L."/>
            <person name="Orsi R.H."/>
            <person name="Ivy R."/>
            <person name="den Bakker H.C."/>
            <person name="Martin N.H."/>
            <person name="Wiedmann M."/>
            <person name="Boor K.J."/>
        </authorList>
    </citation>
    <scope>NUCLEOTIDE SEQUENCE [LARGE SCALE GENOMIC DNA]</scope>
    <source>
        <strain evidence="3 4">FSL R5-213</strain>
    </source>
</reference>
<evidence type="ECO:0000313" key="4">
    <source>
        <dbReference type="Proteomes" id="UP000019062"/>
    </source>
</evidence>
<protein>
    <submittedName>
        <fullName evidence="3">3-hydroxybutyrate dehydrogenase</fullName>
        <ecNumber evidence="3">1.1.1.30</ecNumber>
    </submittedName>
</protein>
<evidence type="ECO:0000313" key="3">
    <source>
        <dbReference type="EMBL" id="ETT82328.1"/>
    </source>
</evidence>
<evidence type="ECO:0000256" key="1">
    <source>
        <dbReference type="ARBA" id="ARBA00006484"/>
    </source>
</evidence>
<name>W4ENZ5_9BACL</name>
<dbReference type="PATRIC" id="fig|1227360.4.peg.3074"/>